<protein>
    <submittedName>
        <fullName evidence="1">Uncharacterized protein</fullName>
    </submittedName>
</protein>
<accession>A0AAQ3KLR6</accession>
<reference evidence="1 2" key="1">
    <citation type="submission" date="2023-10" db="EMBL/GenBank/DDBJ databases">
        <title>Chromosome-scale genome assembly provides insights into flower coloration mechanisms of Canna indica.</title>
        <authorList>
            <person name="Li C."/>
        </authorList>
    </citation>
    <scope>NUCLEOTIDE SEQUENCE [LARGE SCALE GENOMIC DNA]</scope>
    <source>
        <tissue evidence="1">Flower</tissue>
    </source>
</reference>
<name>A0AAQ3KLR6_9LILI</name>
<dbReference type="Proteomes" id="UP001327560">
    <property type="component" value="Chromosome 5"/>
</dbReference>
<keyword evidence="2" id="KW-1185">Reference proteome</keyword>
<dbReference type="EMBL" id="CP136894">
    <property type="protein sequence ID" value="WOL09428.1"/>
    <property type="molecule type" value="Genomic_DNA"/>
</dbReference>
<organism evidence="1 2">
    <name type="scientific">Canna indica</name>
    <name type="common">Indian-shot</name>
    <dbReference type="NCBI Taxonomy" id="4628"/>
    <lineage>
        <taxon>Eukaryota</taxon>
        <taxon>Viridiplantae</taxon>
        <taxon>Streptophyta</taxon>
        <taxon>Embryophyta</taxon>
        <taxon>Tracheophyta</taxon>
        <taxon>Spermatophyta</taxon>
        <taxon>Magnoliopsida</taxon>
        <taxon>Liliopsida</taxon>
        <taxon>Zingiberales</taxon>
        <taxon>Cannaceae</taxon>
        <taxon>Canna</taxon>
    </lineage>
</organism>
<sequence length="65" mass="7557">MKVDDNTFKVQPPMQAIKVLRDLLESEEVKRVGLRARHLDLDAPLKPGKLYFLVKLLRQNWSGKL</sequence>
<evidence type="ECO:0000313" key="1">
    <source>
        <dbReference type="EMBL" id="WOL09428.1"/>
    </source>
</evidence>
<proteinExistence type="predicted"/>
<evidence type="ECO:0000313" key="2">
    <source>
        <dbReference type="Proteomes" id="UP001327560"/>
    </source>
</evidence>
<gene>
    <name evidence="1" type="ORF">Cni_G18181</name>
</gene>
<dbReference type="AlphaFoldDB" id="A0AAQ3KLR6"/>